<organism evidence="1 2">
    <name type="scientific">Leuconostoc gelidum subsp. gelidum</name>
    <dbReference type="NCBI Taxonomy" id="1607839"/>
    <lineage>
        <taxon>Bacteria</taxon>
        <taxon>Bacillati</taxon>
        <taxon>Bacillota</taxon>
        <taxon>Bacilli</taxon>
        <taxon>Lactobacillales</taxon>
        <taxon>Lactobacillaceae</taxon>
        <taxon>Leuconostoc</taxon>
        <taxon>Leuconostoc gelidum group</taxon>
    </lineage>
</organism>
<protein>
    <submittedName>
        <fullName evidence="1">Uncharacterized protein</fullName>
    </submittedName>
</protein>
<evidence type="ECO:0000313" key="2">
    <source>
        <dbReference type="Proteomes" id="UP000727071"/>
    </source>
</evidence>
<dbReference type="AlphaFoldDB" id="A0AB35FXB9"/>
<reference evidence="1" key="1">
    <citation type="submission" date="2021-05" db="EMBL/GenBank/DDBJ databases">
        <title>Pangenome of Leuconostoc gelidum warrants species status for Leuconostoc gelidum subsp. gasicomitatum.</title>
        <authorList>
            <person name="Johansson P."/>
            <person name="Sade E."/>
            <person name="Hultman J."/>
            <person name="Auvinen P."/>
            <person name="Bjorkroth J."/>
        </authorList>
    </citation>
    <scope>NUCLEOTIDE SEQUENCE</scope>
    <source>
        <strain evidence="1">C220d</strain>
    </source>
</reference>
<sequence length="60" mass="6830">MDELSSKYLVKMVEEDHIYSALELADHLPYTVIDVINEAVKLGYSFDDINQDPNLVTVNT</sequence>
<dbReference type="Proteomes" id="UP000727071">
    <property type="component" value="Unassembled WGS sequence"/>
</dbReference>
<comment type="caution">
    <text evidence="1">The sequence shown here is derived from an EMBL/GenBank/DDBJ whole genome shotgun (WGS) entry which is preliminary data.</text>
</comment>
<dbReference type="RefSeq" id="WP_010687939.1">
    <property type="nucleotide sequence ID" value="NZ_BPKU01000002.1"/>
</dbReference>
<gene>
    <name evidence="1" type="ORF">KII88_00720</name>
</gene>
<accession>A0AB35FXB9</accession>
<dbReference type="EMBL" id="JAHBFV010000003">
    <property type="protein sequence ID" value="MBZ6015066.1"/>
    <property type="molecule type" value="Genomic_DNA"/>
</dbReference>
<evidence type="ECO:0000313" key="1">
    <source>
        <dbReference type="EMBL" id="MBZ6015066.1"/>
    </source>
</evidence>
<proteinExistence type="predicted"/>
<name>A0AB35FXB9_LEUGE</name>